<proteinExistence type="predicted"/>
<protein>
    <submittedName>
        <fullName evidence="2">Prolyl oligopeptidase family serine peptidase</fullName>
    </submittedName>
</protein>
<dbReference type="InterPro" id="IPR000801">
    <property type="entry name" value="Esterase-like"/>
</dbReference>
<dbReference type="EMBL" id="JAAYVO010000074">
    <property type="protein sequence ID" value="NLH35516.1"/>
    <property type="molecule type" value="Genomic_DNA"/>
</dbReference>
<dbReference type="InterPro" id="IPR050583">
    <property type="entry name" value="Mycobacterial_A85_antigen"/>
</dbReference>
<feature type="signal peptide" evidence="1">
    <location>
        <begin position="1"/>
        <end position="30"/>
    </location>
</feature>
<dbReference type="GO" id="GO:0016747">
    <property type="term" value="F:acyltransferase activity, transferring groups other than amino-acyl groups"/>
    <property type="evidence" value="ECO:0007669"/>
    <property type="project" value="TreeGrafter"/>
</dbReference>
<evidence type="ECO:0000313" key="3">
    <source>
        <dbReference type="Proteomes" id="UP000559962"/>
    </source>
</evidence>
<dbReference type="Pfam" id="PF00756">
    <property type="entry name" value="Esterase"/>
    <property type="match status" value="1"/>
</dbReference>
<keyword evidence="1" id="KW-0732">Signal</keyword>
<comment type="caution">
    <text evidence="2">The sequence shown here is derived from an EMBL/GenBank/DDBJ whole genome shotgun (WGS) entry which is preliminary data.</text>
</comment>
<sequence>MKHRHLFLASLLIGTFALALGIGHPVSAQAATAKVTPNLSSVVTSTVYSKKLHLDWNYDVYLPAGYDPSSSKRYPVLYMLHGLYGNHRNLLERFNSQQMLDGIEHRTNKSMIVVFVDGFNSFYVNQKGGPQVESAIIHDLIPTINKNYKISTSVSKHAIGGISMGGSGAARIALKYPNLFSKAVLISPAVWYSLPKDNPIRMNMHAFTDGNVSWSTKRYKSLFPTQYMNDASKGVKLYIESTSSDTTVPIKNVTHFVKDAKAAGNSTKFIRDSGDNHNWVYWAKAAPKAYTWAINEMN</sequence>
<name>A0A847J3L4_9LACT</name>
<feature type="chain" id="PRO_5033067449" evidence="1">
    <location>
        <begin position="31"/>
        <end position="298"/>
    </location>
</feature>
<accession>A0A847J3L4</accession>
<dbReference type="PANTHER" id="PTHR48098:SF1">
    <property type="entry name" value="DIACYLGLYCEROL ACYLTRANSFERASE_MYCOLYLTRANSFERASE AG85A"/>
    <property type="match status" value="1"/>
</dbReference>
<dbReference type="AlphaFoldDB" id="A0A847J3L4"/>
<dbReference type="PANTHER" id="PTHR48098">
    <property type="entry name" value="ENTEROCHELIN ESTERASE-RELATED"/>
    <property type="match status" value="1"/>
</dbReference>
<dbReference type="Proteomes" id="UP000559962">
    <property type="component" value="Unassembled WGS sequence"/>
</dbReference>
<evidence type="ECO:0000256" key="1">
    <source>
        <dbReference type="SAM" id="SignalP"/>
    </source>
</evidence>
<organism evidence="2 3">
    <name type="scientific">Pseudolactococcus chungangensis</name>
    <dbReference type="NCBI Taxonomy" id="451457"/>
    <lineage>
        <taxon>Bacteria</taxon>
        <taxon>Bacillati</taxon>
        <taxon>Bacillota</taxon>
        <taxon>Bacilli</taxon>
        <taxon>Lactobacillales</taxon>
        <taxon>Streptococcaceae</taxon>
        <taxon>Pseudolactococcus</taxon>
    </lineage>
</organism>
<evidence type="ECO:0000313" key="2">
    <source>
        <dbReference type="EMBL" id="NLH35516.1"/>
    </source>
</evidence>
<dbReference type="SUPFAM" id="SSF53474">
    <property type="entry name" value="alpha/beta-Hydrolases"/>
    <property type="match status" value="1"/>
</dbReference>
<dbReference type="Gene3D" id="3.40.50.1820">
    <property type="entry name" value="alpha/beta hydrolase"/>
    <property type="match status" value="1"/>
</dbReference>
<reference evidence="2 3" key="1">
    <citation type="journal article" date="2020" name="Biotechnol. Biofuels">
        <title>New insights from the biogas microbiome by comprehensive genome-resolved metagenomics of nearly 1600 species originating from multiple anaerobic digesters.</title>
        <authorList>
            <person name="Campanaro S."/>
            <person name="Treu L."/>
            <person name="Rodriguez-R L.M."/>
            <person name="Kovalovszki A."/>
            <person name="Ziels R.M."/>
            <person name="Maus I."/>
            <person name="Zhu X."/>
            <person name="Kougias P.G."/>
            <person name="Basile A."/>
            <person name="Luo G."/>
            <person name="Schluter A."/>
            <person name="Konstantinidis K.T."/>
            <person name="Angelidaki I."/>
        </authorList>
    </citation>
    <scope>NUCLEOTIDE SEQUENCE [LARGE SCALE GENOMIC DNA]</scope>
    <source>
        <strain evidence="2">AS27yjCOA_61</strain>
    </source>
</reference>
<gene>
    <name evidence="2" type="ORF">GX453_05770</name>
</gene>
<dbReference type="InterPro" id="IPR029058">
    <property type="entry name" value="AB_hydrolase_fold"/>
</dbReference>